<dbReference type="InterPro" id="IPR036388">
    <property type="entry name" value="WH-like_DNA-bd_sf"/>
</dbReference>
<dbReference type="Pfam" id="PF02319">
    <property type="entry name" value="WHD_E2F_TDP"/>
    <property type="match status" value="1"/>
</dbReference>
<gene>
    <name evidence="8" type="ORF">D0Y65_010078</name>
</gene>
<dbReference type="SMART" id="SM01372">
    <property type="entry name" value="E2F_TDP"/>
    <property type="match status" value="1"/>
</dbReference>
<reference evidence="8 9" key="1">
    <citation type="submission" date="2018-09" db="EMBL/GenBank/DDBJ databases">
        <title>A high-quality reference genome of wild soybean provides a powerful tool to mine soybean genomes.</title>
        <authorList>
            <person name="Xie M."/>
            <person name="Chung C.Y.L."/>
            <person name="Li M.-W."/>
            <person name="Wong F.-L."/>
            <person name="Chan T.-F."/>
            <person name="Lam H.-M."/>
        </authorList>
    </citation>
    <scope>NUCLEOTIDE SEQUENCE [LARGE SCALE GENOMIC DNA]</scope>
    <source>
        <strain evidence="9">cv. W05</strain>
        <tissue evidence="8">Hypocotyl of etiolated seedlings</tissue>
    </source>
</reference>
<feature type="domain" description="E2F/DP family winged-helix DNA-binding" evidence="7">
    <location>
        <begin position="11"/>
        <end position="87"/>
    </location>
</feature>
<proteinExistence type="inferred from homology"/>
<dbReference type="PANTHER" id="PTHR12081">
    <property type="entry name" value="TRANSCRIPTION FACTOR E2F"/>
    <property type="match status" value="1"/>
</dbReference>
<keyword evidence="6" id="KW-0539">Nucleus</keyword>
<evidence type="ECO:0000256" key="4">
    <source>
        <dbReference type="ARBA" id="ARBA00023163"/>
    </source>
</evidence>
<dbReference type="EMBL" id="QZWG01000004">
    <property type="protein sequence ID" value="RZC17068.1"/>
    <property type="molecule type" value="Genomic_DNA"/>
</dbReference>
<evidence type="ECO:0000256" key="5">
    <source>
        <dbReference type="ARBA" id="ARBA00023306"/>
    </source>
</evidence>
<evidence type="ECO:0000313" key="9">
    <source>
        <dbReference type="Proteomes" id="UP000289340"/>
    </source>
</evidence>
<dbReference type="SUPFAM" id="SSF46785">
    <property type="entry name" value="Winged helix' DNA-binding domain"/>
    <property type="match status" value="1"/>
</dbReference>
<dbReference type="InterPro" id="IPR003316">
    <property type="entry name" value="E2F_WHTH_DNA-bd_dom"/>
</dbReference>
<dbReference type="Proteomes" id="UP000289340">
    <property type="component" value="Chromosome 4"/>
</dbReference>
<keyword evidence="5" id="KW-0131">Cell cycle</keyword>
<sequence length="227" mass="26225">MVKSSSKNENRREKSLALLTQNFVKLFVCSNFEMISLDEAAKLLLGNANNRTKVRRLYDIANVLSSMNLIEKTHTTNTRKPAFRWLGVRGKTWSESAQTNVKESQKRMFGSDITNINFKRKVDLSMDGQNFKTQNQQENISPRAQLEKKSLKKDAKQTSMSYQFGPFAPAYVHKVGTSENNSVKQVQDWESLAQEHRPQYQNQALKDLFSHYMEAWKSWYSEAAKTL</sequence>
<keyword evidence="2 6" id="KW-0805">Transcription regulation</keyword>
<comment type="similarity">
    <text evidence="1 6">Belongs to the E2F/DP family.</text>
</comment>
<evidence type="ECO:0000313" key="8">
    <source>
        <dbReference type="EMBL" id="RZC17068.1"/>
    </source>
</evidence>
<name>A0A445L1L8_GLYSO</name>
<accession>A0A445L1L8</accession>
<dbReference type="Gene3D" id="1.10.10.10">
    <property type="entry name" value="Winged helix-like DNA-binding domain superfamily/Winged helix DNA-binding domain"/>
    <property type="match status" value="1"/>
</dbReference>
<evidence type="ECO:0000259" key="7">
    <source>
        <dbReference type="SMART" id="SM01372"/>
    </source>
</evidence>
<evidence type="ECO:0000256" key="3">
    <source>
        <dbReference type="ARBA" id="ARBA00023125"/>
    </source>
</evidence>
<comment type="caution">
    <text evidence="8">The sequence shown here is derived from an EMBL/GenBank/DDBJ whole genome shotgun (WGS) entry which is preliminary data.</text>
</comment>
<dbReference type="GO" id="GO:0090575">
    <property type="term" value="C:RNA polymerase II transcription regulator complex"/>
    <property type="evidence" value="ECO:0007669"/>
    <property type="project" value="TreeGrafter"/>
</dbReference>
<protein>
    <submittedName>
        <fullName evidence="8">E2F transcription factor-like E2FE isoform C</fullName>
    </submittedName>
</protein>
<dbReference type="AlphaFoldDB" id="A0A445L1L8"/>
<keyword evidence="4 6" id="KW-0804">Transcription</keyword>
<dbReference type="PANTHER" id="PTHR12081:SF106">
    <property type="entry name" value="E2F TRANSCRIPTION FACTOR-LIKE E2FE"/>
    <property type="match status" value="1"/>
</dbReference>
<evidence type="ECO:0000256" key="2">
    <source>
        <dbReference type="ARBA" id="ARBA00023015"/>
    </source>
</evidence>
<dbReference type="InterPro" id="IPR015633">
    <property type="entry name" value="E2F"/>
</dbReference>
<evidence type="ECO:0000256" key="6">
    <source>
        <dbReference type="RuleBase" id="RU003796"/>
    </source>
</evidence>
<dbReference type="InterPro" id="IPR036390">
    <property type="entry name" value="WH_DNA-bd_sf"/>
</dbReference>
<dbReference type="GO" id="GO:0000981">
    <property type="term" value="F:DNA-binding transcription factor activity, RNA polymerase II-specific"/>
    <property type="evidence" value="ECO:0007669"/>
    <property type="project" value="TreeGrafter"/>
</dbReference>
<organism evidence="8 9">
    <name type="scientific">Glycine soja</name>
    <name type="common">Wild soybean</name>
    <dbReference type="NCBI Taxonomy" id="3848"/>
    <lineage>
        <taxon>Eukaryota</taxon>
        <taxon>Viridiplantae</taxon>
        <taxon>Streptophyta</taxon>
        <taxon>Embryophyta</taxon>
        <taxon>Tracheophyta</taxon>
        <taxon>Spermatophyta</taxon>
        <taxon>Magnoliopsida</taxon>
        <taxon>eudicotyledons</taxon>
        <taxon>Gunneridae</taxon>
        <taxon>Pentapetalae</taxon>
        <taxon>rosids</taxon>
        <taxon>fabids</taxon>
        <taxon>Fabales</taxon>
        <taxon>Fabaceae</taxon>
        <taxon>Papilionoideae</taxon>
        <taxon>50 kb inversion clade</taxon>
        <taxon>NPAAA clade</taxon>
        <taxon>indigoferoid/millettioid clade</taxon>
        <taxon>Phaseoleae</taxon>
        <taxon>Glycine</taxon>
        <taxon>Glycine subgen. Soja</taxon>
    </lineage>
</organism>
<dbReference type="GO" id="GO:0000978">
    <property type="term" value="F:RNA polymerase II cis-regulatory region sequence-specific DNA binding"/>
    <property type="evidence" value="ECO:0007669"/>
    <property type="project" value="InterPro"/>
</dbReference>
<keyword evidence="9" id="KW-1185">Reference proteome</keyword>
<keyword evidence="3 6" id="KW-0238">DNA-binding</keyword>
<evidence type="ECO:0000256" key="1">
    <source>
        <dbReference type="ARBA" id="ARBA00010940"/>
    </source>
</evidence>
<dbReference type="FunFam" id="1.10.10.10:FF:000295">
    <property type="entry name" value="E2F transcription factor-like E2FE"/>
    <property type="match status" value="1"/>
</dbReference>
<comment type="subcellular location">
    <subcellularLocation>
        <location evidence="6">Nucleus</location>
    </subcellularLocation>
</comment>